<evidence type="ECO:0000313" key="3">
    <source>
        <dbReference type="Proteomes" id="UP000324091"/>
    </source>
</evidence>
<keyword evidence="3" id="KW-1185">Reference proteome</keyword>
<reference evidence="2 3" key="1">
    <citation type="submission" date="2019-04" db="EMBL/GenBank/DDBJ databases">
        <title>Chromosome genome assembly for Takifugu flavidus.</title>
        <authorList>
            <person name="Xiao S."/>
        </authorList>
    </citation>
    <scope>NUCLEOTIDE SEQUENCE [LARGE SCALE GENOMIC DNA]</scope>
    <source>
        <strain evidence="2">HTHZ2018</strain>
        <tissue evidence="2">Muscle</tissue>
    </source>
</reference>
<evidence type="ECO:0000256" key="1">
    <source>
        <dbReference type="SAM" id="MobiDB-lite"/>
    </source>
</evidence>
<feature type="region of interest" description="Disordered" evidence="1">
    <location>
        <begin position="1"/>
        <end position="73"/>
    </location>
</feature>
<sequence length="141" mass="15509">MKLHRSQRLNPPVTTPCNAARPAQPEQFTVEKTPSPTITQSQQYPAPCQGGKEPCTTEDCGPPARQREARLPRHMSMHSAGVAGRGLPSEQVPYGEGWCFLPPSFRPERFAVRACALVGTGQLAAGWCQWVAMPQREPLME</sequence>
<feature type="compositionally biased region" description="Polar residues" evidence="1">
    <location>
        <begin position="26"/>
        <end position="44"/>
    </location>
</feature>
<accession>A0A5C6NA44</accession>
<comment type="caution">
    <text evidence="2">The sequence shown here is derived from an EMBL/GenBank/DDBJ whole genome shotgun (WGS) entry which is preliminary data.</text>
</comment>
<evidence type="ECO:0000313" key="2">
    <source>
        <dbReference type="EMBL" id="TWW63668.1"/>
    </source>
</evidence>
<dbReference type="EMBL" id="RHFK02000016">
    <property type="protein sequence ID" value="TWW63668.1"/>
    <property type="molecule type" value="Genomic_DNA"/>
</dbReference>
<proteinExistence type="predicted"/>
<name>A0A5C6NA44_9TELE</name>
<protein>
    <submittedName>
        <fullName evidence="2">Uncharacterized protein</fullName>
    </submittedName>
</protein>
<gene>
    <name evidence="2" type="ORF">D4764_03G0006760</name>
</gene>
<organism evidence="2 3">
    <name type="scientific">Takifugu flavidus</name>
    <name type="common">sansaifugu</name>
    <dbReference type="NCBI Taxonomy" id="433684"/>
    <lineage>
        <taxon>Eukaryota</taxon>
        <taxon>Metazoa</taxon>
        <taxon>Chordata</taxon>
        <taxon>Craniata</taxon>
        <taxon>Vertebrata</taxon>
        <taxon>Euteleostomi</taxon>
        <taxon>Actinopterygii</taxon>
        <taxon>Neopterygii</taxon>
        <taxon>Teleostei</taxon>
        <taxon>Neoteleostei</taxon>
        <taxon>Acanthomorphata</taxon>
        <taxon>Eupercaria</taxon>
        <taxon>Tetraodontiformes</taxon>
        <taxon>Tetradontoidea</taxon>
        <taxon>Tetraodontidae</taxon>
        <taxon>Takifugu</taxon>
    </lineage>
</organism>
<dbReference type="Proteomes" id="UP000324091">
    <property type="component" value="Chromosome 3"/>
</dbReference>
<dbReference type="AlphaFoldDB" id="A0A5C6NA44"/>